<name>A0ABU3NQ67_9CHLR</name>
<evidence type="ECO:0000256" key="2">
    <source>
        <dbReference type="ARBA" id="ARBA00023125"/>
    </source>
</evidence>
<dbReference type="SMART" id="SM00418">
    <property type="entry name" value="HTH_ARSR"/>
    <property type="match status" value="1"/>
</dbReference>
<dbReference type="Proteomes" id="UP001254165">
    <property type="component" value="Unassembled WGS sequence"/>
</dbReference>
<dbReference type="Pfam" id="PF01022">
    <property type="entry name" value="HTH_5"/>
    <property type="match status" value="1"/>
</dbReference>
<comment type="caution">
    <text evidence="5">The sequence shown here is derived from an EMBL/GenBank/DDBJ whole genome shotgun (WGS) entry which is preliminary data.</text>
</comment>
<dbReference type="SUPFAM" id="SSF46785">
    <property type="entry name" value="Winged helix' DNA-binding domain"/>
    <property type="match status" value="1"/>
</dbReference>
<keyword evidence="1" id="KW-0805">Transcription regulation</keyword>
<evidence type="ECO:0000256" key="1">
    <source>
        <dbReference type="ARBA" id="ARBA00023015"/>
    </source>
</evidence>
<dbReference type="InterPro" id="IPR036390">
    <property type="entry name" value="WH_DNA-bd_sf"/>
</dbReference>
<dbReference type="InterPro" id="IPR011991">
    <property type="entry name" value="ArsR-like_HTH"/>
</dbReference>
<dbReference type="NCBIfam" id="NF033788">
    <property type="entry name" value="HTH_metalloreg"/>
    <property type="match status" value="1"/>
</dbReference>
<dbReference type="InterPro" id="IPR001845">
    <property type="entry name" value="HTH_ArsR_DNA-bd_dom"/>
</dbReference>
<dbReference type="CDD" id="cd00090">
    <property type="entry name" value="HTH_ARSR"/>
    <property type="match status" value="1"/>
</dbReference>
<evidence type="ECO:0000259" key="4">
    <source>
        <dbReference type="PROSITE" id="PS50987"/>
    </source>
</evidence>
<dbReference type="RefSeq" id="WP_315624832.1">
    <property type="nucleotide sequence ID" value="NZ_JAUHMF010000001.1"/>
</dbReference>
<keyword evidence="6" id="KW-1185">Reference proteome</keyword>
<reference evidence="5 6" key="1">
    <citation type="submission" date="2023-07" db="EMBL/GenBank/DDBJ databases">
        <title>Novel species of Thermanaerothrix with wide hydrolytic capabilities.</title>
        <authorList>
            <person name="Zayulina K.S."/>
            <person name="Podosokorskaya O.A."/>
            <person name="Elcheninov A.G."/>
        </authorList>
    </citation>
    <scope>NUCLEOTIDE SEQUENCE [LARGE SCALE GENOMIC DNA]</scope>
    <source>
        <strain evidence="5 6">4228-RoL</strain>
    </source>
</reference>
<accession>A0ABU3NQ67</accession>
<evidence type="ECO:0000256" key="3">
    <source>
        <dbReference type="ARBA" id="ARBA00023163"/>
    </source>
</evidence>
<dbReference type="PROSITE" id="PS50987">
    <property type="entry name" value="HTH_ARSR_2"/>
    <property type="match status" value="1"/>
</dbReference>
<feature type="domain" description="HTH arsR-type" evidence="4">
    <location>
        <begin position="1"/>
        <end position="92"/>
    </location>
</feature>
<keyword evidence="3" id="KW-0804">Transcription</keyword>
<proteinExistence type="predicted"/>
<dbReference type="InterPro" id="IPR051081">
    <property type="entry name" value="HTH_MetalResp_TranReg"/>
</dbReference>
<dbReference type="PANTHER" id="PTHR33154:SF33">
    <property type="entry name" value="TRANSCRIPTIONAL REPRESSOR SDPR"/>
    <property type="match status" value="1"/>
</dbReference>
<organism evidence="5 6">
    <name type="scientific">Thermanaerothrix solaris</name>
    <dbReference type="NCBI Taxonomy" id="3058434"/>
    <lineage>
        <taxon>Bacteria</taxon>
        <taxon>Bacillati</taxon>
        <taxon>Chloroflexota</taxon>
        <taxon>Anaerolineae</taxon>
        <taxon>Anaerolineales</taxon>
        <taxon>Anaerolineaceae</taxon>
        <taxon>Thermanaerothrix</taxon>
    </lineage>
</organism>
<dbReference type="EMBL" id="JAUHMF010000001">
    <property type="protein sequence ID" value="MDT8898187.1"/>
    <property type="molecule type" value="Genomic_DNA"/>
</dbReference>
<protein>
    <submittedName>
        <fullName evidence="5">Metalloregulator ArsR/SmtB family transcription factor</fullName>
    </submittedName>
</protein>
<keyword evidence="2" id="KW-0238">DNA-binding</keyword>
<gene>
    <name evidence="5" type="ORF">QYE77_07885</name>
</gene>
<dbReference type="PANTHER" id="PTHR33154">
    <property type="entry name" value="TRANSCRIPTIONAL REGULATOR, ARSR FAMILY"/>
    <property type="match status" value="1"/>
</dbReference>
<dbReference type="InterPro" id="IPR036388">
    <property type="entry name" value="WH-like_DNA-bd_sf"/>
</dbReference>
<evidence type="ECO:0000313" key="6">
    <source>
        <dbReference type="Proteomes" id="UP001254165"/>
    </source>
</evidence>
<evidence type="ECO:0000313" key="5">
    <source>
        <dbReference type="EMBL" id="MDT8898187.1"/>
    </source>
</evidence>
<dbReference type="PRINTS" id="PR00778">
    <property type="entry name" value="HTHARSR"/>
</dbReference>
<sequence length="106" mass="11888">MDEAELTRFVKALADETRQKIIELCCCRWLSVSEIVAQLDVSQPTVSHHLAILRQAGLVKVREEGKQTFYTLNQERVAVCCGQLMLKFAPQTSLGATLRDSLNPRA</sequence>
<dbReference type="Gene3D" id="1.10.10.10">
    <property type="entry name" value="Winged helix-like DNA-binding domain superfamily/Winged helix DNA-binding domain"/>
    <property type="match status" value="1"/>
</dbReference>